<organism evidence="7 8">
    <name type="scientific">Dimorphilus gyrociliatus</name>
    <dbReference type="NCBI Taxonomy" id="2664684"/>
    <lineage>
        <taxon>Eukaryota</taxon>
        <taxon>Metazoa</taxon>
        <taxon>Spiralia</taxon>
        <taxon>Lophotrochozoa</taxon>
        <taxon>Annelida</taxon>
        <taxon>Polychaeta</taxon>
        <taxon>Polychaeta incertae sedis</taxon>
        <taxon>Dinophilidae</taxon>
        <taxon>Dimorphilus</taxon>
    </lineage>
</organism>
<keyword evidence="8" id="KW-1185">Reference proteome</keyword>
<evidence type="ECO:0000313" key="8">
    <source>
        <dbReference type="Proteomes" id="UP000549394"/>
    </source>
</evidence>
<dbReference type="PRINTS" id="PR00821">
    <property type="entry name" value="TAGLIPASE"/>
</dbReference>
<dbReference type="CDD" id="cd00707">
    <property type="entry name" value="Pancreat_lipase_like"/>
    <property type="match status" value="1"/>
</dbReference>
<evidence type="ECO:0000256" key="4">
    <source>
        <dbReference type="RuleBase" id="RU004262"/>
    </source>
</evidence>
<feature type="compositionally biased region" description="Basic residues" evidence="5">
    <location>
        <begin position="146"/>
        <end position="155"/>
    </location>
</feature>
<gene>
    <name evidence="7" type="ORF">DGYR_LOCUS3677</name>
</gene>
<comment type="caution">
    <text evidence="7">The sequence shown here is derived from an EMBL/GenBank/DDBJ whole genome shotgun (WGS) entry which is preliminary data.</text>
</comment>
<feature type="compositionally biased region" description="Low complexity" evidence="5">
    <location>
        <begin position="156"/>
        <end position="166"/>
    </location>
</feature>
<protein>
    <submittedName>
        <fullName evidence="7">DgyrCDS3907</fullName>
    </submittedName>
</protein>
<proteinExistence type="inferred from homology"/>
<dbReference type="Pfam" id="PF00151">
    <property type="entry name" value="Lipase"/>
    <property type="match status" value="1"/>
</dbReference>
<accession>A0A7I8VGT2</accession>
<dbReference type="AlphaFoldDB" id="A0A7I8VGT2"/>
<dbReference type="GO" id="GO:0016042">
    <property type="term" value="P:lipid catabolic process"/>
    <property type="evidence" value="ECO:0007669"/>
    <property type="project" value="TreeGrafter"/>
</dbReference>
<dbReference type="EMBL" id="CAJFCJ010000005">
    <property type="protein sequence ID" value="CAD5114874.1"/>
    <property type="molecule type" value="Genomic_DNA"/>
</dbReference>
<evidence type="ECO:0000313" key="7">
    <source>
        <dbReference type="EMBL" id="CAD5114874.1"/>
    </source>
</evidence>
<evidence type="ECO:0000256" key="1">
    <source>
        <dbReference type="ARBA" id="ARBA00004613"/>
    </source>
</evidence>
<reference evidence="7 8" key="1">
    <citation type="submission" date="2020-08" db="EMBL/GenBank/DDBJ databases">
        <authorList>
            <person name="Hejnol A."/>
        </authorList>
    </citation>
    <scope>NUCLEOTIDE SEQUENCE [LARGE SCALE GENOMIC DNA]</scope>
</reference>
<name>A0A7I8VGT2_9ANNE</name>
<dbReference type="OrthoDB" id="197879at2759"/>
<comment type="similarity">
    <text evidence="2 4">Belongs to the AB hydrolase superfamily. Lipase family.</text>
</comment>
<sequence length="1085" mass="122998">MAGWQMQAQLTEMLLDSITSNRRRSANHRQALRDIIMEQHSPAPYRPALTEISTSRHHVVTHRPSNWHNIILDTERASTVLAADEDIIQQRTLLDRSLNSSIDERADEAYVAGSTQTSRPSTPIVEEANTSFEQLEVNNNSPSTAKSKKKKRRSSLLRLTKSPSLPVRSPKTAAKVSKRNDRISFVFCEDYEIRCCDGLGCFTDEPPFEHLPAPWCPDRVHPQFLLYTRRNPDSAQAIERDYIPPIFDGKREKTVFIVHGYLSSEHNSWVKPLIDGFLSKGDFNVIFVDWSSGSIDPGIDYPLAASNTRVTGAEIALIAKKLQDERDVDPDSCYCVGHSLGAHACGFAGKRSEFGRITGLDPAGPWWIDNEPEARLDKGDATLVDCIHTHGDGGPIIDLGIGKAIGHIDFFPNLASMQPGCLTKKQDIQDAITCSHHRAIWYYKESLTSDCKFTAVPCKSKEDQQEGLCRHCQDPDCNYMGFRTEEYANRTDVGYNGIPKTGFVNNVLNAYFTEYFPRAAEIGEELRRGGYLETFTYTTHPWLVSMYVDCPPNLVLSGIQLKCPNATEIERFKWAVGNGTINWHAVPMNFQVENVGPELFKFGLKLSQDLDKRFGIRRKGRVMSQRDVPGLTQAAIPILSSFGVKGLSVGVNPMTPPPDVPQIFNWKFNNHSVIATWHKGGYPNNPGPNPANPGGLSREDCVVIPNFPEALCFAFRTDNSGPPINIIEILNYYEILRVQFPSANLKASTFEEYFQLVQPIANRLPVVNKEIGDVWIQGVQSDTRKTQLYRHLTRAFAKCLSAKKCDYTDHRFYNASRFLIKLGEHTWGLNSVFDTIHWRNDQFEAVRKEKKSLIDGELSWIEQKQFVQLTIDALGNHSLAEKIKNNWHGMSAIVPELENYKQIPLTNNEFHCKNNISFKIGEDGSISSLKRFQNEWSNGFGRFYYVTYNETDFNNFGKLFNYNGNSAGYSKLNVTKNAKPESRVWEVSMSDLFVKRAIDKGIYYADERKQSGLLIRSLDVSLVCIETPSHKASVFAAPLNPIDEKITKVAFNIYNNIWDTNYIFWYPYEDSDDDFKSRYSIEFLQ</sequence>
<comment type="subcellular location">
    <subcellularLocation>
        <location evidence="1">Secreted</location>
    </subcellularLocation>
</comment>
<evidence type="ECO:0000256" key="2">
    <source>
        <dbReference type="ARBA" id="ARBA00010701"/>
    </source>
</evidence>
<evidence type="ECO:0000256" key="5">
    <source>
        <dbReference type="SAM" id="MobiDB-lite"/>
    </source>
</evidence>
<evidence type="ECO:0000259" key="6">
    <source>
        <dbReference type="Pfam" id="PF00151"/>
    </source>
</evidence>
<dbReference type="InterPro" id="IPR029058">
    <property type="entry name" value="AB_hydrolase_fold"/>
</dbReference>
<dbReference type="Gene3D" id="3.40.50.1820">
    <property type="entry name" value="alpha/beta hydrolase"/>
    <property type="match status" value="1"/>
</dbReference>
<dbReference type="PANTHER" id="PTHR11610">
    <property type="entry name" value="LIPASE"/>
    <property type="match status" value="1"/>
</dbReference>
<keyword evidence="3" id="KW-0964">Secreted</keyword>
<dbReference type="GO" id="GO:0016298">
    <property type="term" value="F:lipase activity"/>
    <property type="evidence" value="ECO:0007669"/>
    <property type="project" value="InterPro"/>
</dbReference>
<dbReference type="SUPFAM" id="SSF53474">
    <property type="entry name" value="alpha/beta-Hydrolases"/>
    <property type="match status" value="1"/>
</dbReference>
<dbReference type="Proteomes" id="UP000549394">
    <property type="component" value="Unassembled WGS sequence"/>
</dbReference>
<dbReference type="InterPro" id="IPR032482">
    <property type="entry name" value="DUF5054"/>
</dbReference>
<dbReference type="InterPro" id="IPR033906">
    <property type="entry name" value="Lipase_N"/>
</dbReference>
<dbReference type="InterPro" id="IPR013818">
    <property type="entry name" value="Lipase"/>
</dbReference>
<evidence type="ECO:0000256" key="3">
    <source>
        <dbReference type="ARBA" id="ARBA00022525"/>
    </source>
</evidence>
<feature type="region of interest" description="Disordered" evidence="5">
    <location>
        <begin position="138"/>
        <end position="171"/>
    </location>
</feature>
<dbReference type="GO" id="GO:0005615">
    <property type="term" value="C:extracellular space"/>
    <property type="evidence" value="ECO:0007669"/>
    <property type="project" value="TreeGrafter"/>
</dbReference>
<feature type="domain" description="Lipase" evidence="6">
    <location>
        <begin position="195"/>
        <end position="491"/>
    </location>
</feature>
<dbReference type="Pfam" id="PF16477">
    <property type="entry name" value="DUF5054"/>
    <property type="match status" value="1"/>
</dbReference>
<dbReference type="InterPro" id="IPR000734">
    <property type="entry name" value="TAG_lipase"/>
</dbReference>